<keyword evidence="5 7" id="KW-1133">Transmembrane helix</keyword>
<dbReference type="PANTHER" id="PTHR30151:SF0">
    <property type="entry name" value="ABC TRANSPORTER PERMEASE PROTEIN MJ0413-RELATED"/>
    <property type="match status" value="1"/>
</dbReference>
<organism evidence="9 10">
    <name type="scientific">Rhizobium halophytocola</name>
    <dbReference type="NCBI Taxonomy" id="735519"/>
    <lineage>
        <taxon>Bacteria</taxon>
        <taxon>Pseudomonadati</taxon>
        <taxon>Pseudomonadota</taxon>
        <taxon>Alphaproteobacteria</taxon>
        <taxon>Hyphomicrobiales</taxon>
        <taxon>Rhizobiaceae</taxon>
        <taxon>Rhizobium/Agrobacterium group</taxon>
        <taxon>Rhizobium</taxon>
    </lineage>
</organism>
<keyword evidence="4 7" id="KW-0812">Transmembrane</keyword>
<dbReference type="RefSeq" id="WP_209946837.1">
    <property type="nucleotide sequence ID" value="NZ_JAGGJU010000009.1"/>
</dbReference>
<dbReference type="SUPFAM" id="SSF161098">
    <property type="entry name" value="MetI-like"/>
    <property type="match status" value="1"/>
</dbReference>
<evidence type="ECO:0000256" key="6">
    <source>
        <dbReference type="ARBA" id="ARBA00023136"/>
    </source>
</evidence>
<reference evidence="9 10" key="1">
    <citation type="submission" date="2021-03" db="EMBL/GenBank/DDBJ databases">
        <title>Genomic Encyclopedia of Type Strains, Phase IV (KMG-IV): sequencing the most valuable type-strain genomes for metagenomic binning, comparative biology and taxonomic classification.</title>
        <authorList>
            <person name="Goeker M."/>
        </authorList>
    </citation>
    <scope>NUCLEOTIDE SEQUENCE [LARGE SCALE GENOMIC DNA]</scope>
    <source>
        <strain evidence="9 10">DSM 21600</strain>
    </source>
</reference>
<evidence type="ECO:0000313" key="9">
    <source>
        <dbReference type="EMBL" id="MBP1852008.1"/>
    </source>
</evidence>
<dbReference type="Gene3D" id="1.10.3720.10">
    <property type="entry name" value="MetI-like"/>
    <property type="match status" value="1"/>
</dbReference>
<feature type="transmembrane region" description="Helical" evidence="7">
    <location>
        <begin position="227"/>
        <end position="250"/>
    </location>
</feature>
<feature type="transmembrane region" description="Helical" evidence="7">
    <location>
        <begin position="111"/>
        <end position="130"/>
    </location>
</feature>
<dbReference type="PANTHER" id="PTHR30151">
    <property type="entry name" value="ALKANE SULFONATE ABC TRANSPORTER-RELATED, MEMBRANE SUBUNIT"/>
    <property type="match status" value="1"/>
</dbReference>
<sequence>MWTKSILSPKVEIPRFAALGLSLASVLMALGLWCLLSYGGFTSPDFLATPGQVVVAGIKRVSNLSLFGNIYSSLVVILSGFILASIFAVPIGIMMGSFRAVQAFFEPITGFMRYIPVSALIPLLILWIGIGIEQKIMVIFLGTFFQQLILISDVSARVSKDLIDCAYTLGAKRNQVVLRVLLPACMPGVMDNLRVTMGWAWTYLVVAELVAADSGLGYMILNAMRGLFTDVILLGVFTIGILGLITDFIFKWLRQRLLPWSTNM</sequence>
<feature type="domain" description="ABC transmembrane type-1" evidence="8">
    <location>
        <begin position="70"/>
        <end position="250"/>
    </location>
</feature>
<dbReference type="InterPro" id="IPR000515">
    <property type="entry name" value="MetI-like"/>
</dbReference>
<dbReference type="Pfam" id="PF00528">
    <property type="entry name" value="BPD_transp_1"/>
    <property type="match status" value="1"/>
</dbReference>
<comment type="similarity">
    <text evidence="7">Belongs to the binding-protein-dependent transport system permease family.</text>
</comment>
<dbReference type="InterPro" id="IPR035906">
    <property type="entry name" value="MetI-like_sf"/>
</dbReference>
<comment type="subcellular location">
    <subcellularLocation>
        <location evidence="1 7">Cell membrane</location>
        <topology evidence="1 7">Multi-pass membrane protein</topology>
    </subcellularLocation>
</comment>
<evidence type="ECO:0000259" key="8">
    <source>
        <dbReference type="PROSITE" id="PS50928"/>
    </source>
</evidence>
<feature type="transmembrane region" description="Helical" evidence="7">
    <location>
        <begin position="136"/>
        <end position="154"/>
    </location>
</feature>
<dbReference type="CDD" id="cd06261">
    <property type="entry name" value="TM_PBP2"/>
    <property type="match status" value="1"/>
</dbReference>
<feature type="transmembrane region" description="Helical" evidence="7">
    <location>
        <begin position="16"/>
        <end position="38"/>
    </location>
</feature>
<dbReference type="Proteomes" id="UP000759443">
    <property type="component" value="Unassembled WGS sequence"/>
</dbReference>
<gene>
    <name evidence="9" type="ORF">J2Z17_003460</name>
</gene>
<evidence type="ECO:0000256" key="5">
    <source>
        <dbReference type="ARBA" id="ARBA00022989"/>
    </source>
</evidence>
<evidence type="ECO:0000256" key="1">
    <source>
        <dbReference type="ARBA" id="ARBA00004651"/>
    </source>
</evidence>
<feature type="transmembrane region" description="Helical" evidence="7">
    <location>
        <begin position="200"/>
        <end position="221"/>
    </location>
</feature>
<keyword evidence="3" id="KW-1003">Cell membrane</keyword>
<keyword evidence="2 7" id="KW-0813">Transport</keyword>
<protein>
    <submittedName>
        <fullName evidence="9">NitT/TauT family transport system permease protein</fullName>
    </submittedName>
</protein>
<keyword evidence="6 7" id="KW-0472">Membrane</keyword>
<feature type="transmembrane region" description="Helical" evidence="7">
    <location>
        <begin position="70"/>
        <end position="91"/>
    </location>
</feature>
<evidence type="ECO:0000313" key="10">
    <source>
        <dbReference type="Proteomes" id="UP000759443"/>
    </source>
</evidence>
<proteinExistence type="inferred from homology"/>
<dbReference type="PROSITE" id="PS50928">
    <property type="entry name" value="ABC_TM1"/>
    <property type="match status" value="1"/>
</dbReference>
<dbReference type="EMBL" id="JAGGJU010000009">
    <property type="protein sequence ID" value="MBP1852008.1"/>
    <property type="molecule type" value="Genomic_DNA"/>
</dbReference>
<keyword evidence="10" id="KW-1185">Reference proteome</keyword>
<comment type="caution">
    <text evidence="9">The sequence shown here is derived from an EMBL/GenBank/DDBJ whole genome shotgun (WGS) entry which is preliminary data.</text>
</comment>
<accession>A0ABS4E243</accession>
<evidence type="ECO:0000256" key="4">
    <source>
        <dbReference type="ARBA" id="ARBA00022692"/>
    </source>
</evidence>
<name>A0ABS4E243_9HYPH</name>
<evidence type="ECO:0000256" key="7">
    <source>
        <dbReference type="RuleBase" id="RU363032"/>
    </source>
</evidence>
<evidence type="ECO:0000256" key="2">
    <source>
        <dbReference type="ARBA" id="ARBA00022448"/>
    </source>
</evidence>
<evidence type="ECO:0000256" key="3">
    <source>
        <dbReference type="ARBA" id="ARBA00022475"/>
    </source>
</evidence>